<protein>
    <submittedName>
        <fullName evidence="1">YhfH family protein</fullName>
    </submittedName>
</protein>
<gene>
    <name evidence="1" type="ORF">A9C19_15355</name>
</gene>
<dbReference type="RefSeq" id="WP_072580803.1">
    <property type="nucleotide sequence ID" value="NZ_CP016020.1"/>
</dbReference>
<dbReference type="STRING" id="1547283.A9C19_15355"/>
<evidence type="ECO:0000313" key="2">
    <source>
        <dbReference type="Proteomes" id="UP000181936"/>
    </source>
</evidence>
<organism evidence="1 2">
    <name type="scientific">Bacillus weihaiensis</name>
    <dbReference type="NCBI Taxonomy" id="1547283"/>
    <lineage>
        <taxon>Bacteria</taxon>
        <taxon>Bacillati</taxon>
        <taxon>Bacillota</taxon>
        <taxon>Bacilli</taxon>
        <taxon>Bacillales</taxon>
        <taxon>Bacillaceae</taxon>
        <taxon>Bacillus</taxon>
    </lineage>
</organism>
<dbReference type="EMBL" id="CP016020">
    <property type="protein sequence ID" value="APH06002.1"/>
    <property type="molecule type" value="Genomic_DNA"/>
</dbReference>
<name>A0A1L3MUI5_9BACI</name>
<dbReference type="Proteomes" id="UP000181936">
    <property type="component" value="Chromosome"/>
</dbReference>
<sequence>MIIKLTEFFRNLPKKQCKECGNEMEEQHECYGNTCNECLHIIDL</sequence>
<proteinExistence type="predicted"/>
<dbReference type="InterPro" id="IPR025432">
    <property type="entry name" value="YhfH-like"/>
</dbReference>
<dbReference type="OrthoDB" id="1122256at2"/>
<reference evidence="1 2" key="1">
    <citation type="journal article" date="2016" name="Sci. Rep.">
        <title>Complete genome sequence and transcriptomic analysis of a novel marine strain Bacillus weihaiensis reveals the mechanism of brown algae degradation.</title>
        <authorList>
            <person name="Zhu Y."/>
            <person name="Chen P."/>
            <person name="Bao Y."/>
            <person name="Men Y."/>
            <person name="Zeng Y."/>
            <person name="Yang J."/>
            <person name="Sun J."/>
            <person name="Sun Y."/>
        </authorList>
    </citation>
    <scope>NUCLEOTIDE SEQUENCE [LARGE SCALE GENOMIC DNA]</scope>
    <source>
        <strain evidence="1 2">Alg07</strain>
    </source>
</reference>
<dbReference type="KEGG" id="bwh:A9C19_15355"/>
<keyword evidence="2" id="KW-1185">Reference proteome</keyword>
<dbReference type="AlphaFoldDB" id="A0A1L3MUI5"/>
<evidence type="ECO:0000313" key="1">
    <source>
        <dbReference type="EMBL" id="APH06002.1"/>
    </source>
</evidence>
<accession>A0A1L3MUI5</accession>
<dbReference type="Pfam" id="PF14149">
    <property type="entry name" value="YhfH"/>
    <property type="match status" value="1"/>
</dbReference>